<dbReference type="EMBL" id="JBBNAF010000007">
    <property type="protein sequence ID" value="KAK9127304.1"/>
    <property type="molecule type" value="Genomic_DNA"/>
</dbReference>
<organism evidence="2 3">
    <name type="scientific">Stephania yunnanensis</name>
    <dbReference type="NCBI Taxonomy" id="152371"/>
    <lineage>
        <taxon>Eukaryota</taxon>
        <taxon>Viridiplantae</taxon>
        <taxon>Streptophyta</taxon>
        <taxon>Embryophyta</taxon>
        <taxon>Tracheophyta</taxon>
        <taxon>Spermatophyta</taxon>
        <taxon>Magnoliopsida</taxon>
        <taxon>Ranunculales</taxon>
        <taxon>Menispermaceae</taxon>
        <taxon>Menispermoideae</taxon>
        <taxon>Cissampelideae</taxon>
        <taxon>Stephania</taxon>
    </lineage>
</organism>
<protein>
    <submittedName>
        <fullName evidence="2">Uncharacterized protein</fullName>
    </submittedName>
</protein>
<evidence type="ECO:0000313" key="3">
    <source>
        <dbReference type="Proteomes" id="UP001420932"/>
    </source>
</evidence>
<dbReference type="PANTHER" id="PTHR31087:SF58">
    <property type="entry name" value="OS07G0230700 PROTEIN"/>
    <property type="match status" value="1"/>
</dbReference>
<sequence>MYQSSYENLGEASGSNDHADATVGVGMPLSGTPIAVIGRQFCAPHAVEVVIVRKVMSITGGNFSVRDVNGNTMFKIKAKFGSFRGRRVLLDSGGTPIVSMQRKVFSAREKWKVFKGDSKASADLLFSAQRSSFIQYKTKLNVFLASNTTEAITDFKVKGSWFERSCKIYNGNADTPIAEMHKKVTASTVLLGKDTFMVSVCPNVDYAFVVALVVILHAINQDSSVNN</sequence>
<dbReference type="InterPro" id="IPR007612">
    <property type="entry name" value="LOR"/>
</dbReference>
<comment type="caution">
    <text evidence="2">The sequence shown here is derived from an EMBL/GenBank/DDBJ whole genome shotgun (WGS) entry which is preliminary data.</text>
</comment>
<evidence type="ECO:0000256" key="1">
    <source>
        <dbReference type="ARBA" id="ARBA00005437"/>
    </source>
</evidence>
<accession>A0AAP0J4E9</accession>
<comment type="similarity">
    <text evidence="1">Belongs to the LOR family.</text>
</comment>
<evidence type="ECO:0000313" key="2">
    <source>
        <dbReference type="EMBL" id="KAK9127304.1"/>
    </source>
</evidence>
<proteinExistence type="inferred from homology"/>
<dbReference type="Proteomes" id="UP001420932">
    <property type="component" value="Unassembled WGS sequence"/>
</dbReference>
<dbReference type="InterPro" id="IPR025659">
    <property type="entry name" value="Tubby-like_C"/>
</dbReference>
<dbReference type="SUPFAM" id="SSF54518">
    <property type="entry name" value="Tubby C-terminal domain-like"/>
    <property type="match status" value="1"/>
</dbReference>
<dbReference type="InterPro" id="IPR038595">
    <property type="entry name" value="LOR_sf"/>
</dbReference>
<dbReference type="AlphaFoldDB" id="A0AAP0J4E9"/>
<keyword evidence="3" id="KW-1185">Reference proteome</keyword>
<gene>
    <name evidence="2" type="ORF">Syun_016101</name>
</gene>
<dbReference type="PANTHER" id="PTHR31087">
    <property type="match status" value="1"/>
</dbReference>
<name>A0AAP0J4E9_9MAGN</name>
<dbReference type="Gene3D" id="2.40.160.200">
    <property type="entry name" value="LURP1-related"/>
    <property type="match status" value="1"/>
</dbReference>
<dbReference type="Pfam" id="PF04525">
    <property type="entry name" value="LOR"/>
    <property type="match status" value="1"/>
</dbReference>
<reference evidence="2 3" key="1">
    <citation type="submission" date="2024-01" db="EMBL/GenBank/DDBJ databases">
        <title>Genome assemblies of Stephania.</title>
        <authorList>
            <person name="Yang L."/>
        </authorList>
    </citation>
    <scope>NUCLEOTIDE SEQUENCE [LARGE SCALE GENOMIC DNA]</scope>
    <source>
        <strain evidence="2">YNDBR</strain>
        <tissue evidence="2">Leaf</tissue>
    </source>
</reference>